<keyword evidence="4" id="KW-0238">DNA-binding</keyword>
<dbReference type="SMART" id="SM00338">
    <property type="entry name" value="BRLZ"/>
    <property type="match status" value="1"/>
</dbReference>
<evidence type="ECO:0000256" key="4">
    <source>
        <dbReference type="ARBA" id="ARBA00023125"/>
    </source>
</evidence>
<dbReference type="GO" id="GO:0005634">
    <property type="term" value="C:nucleus"/>
    <property type="evidence" value="ECO:0007669"/>
    <property type="project" value="UniProtKB-SubCell"/>
</dbReference>
<gene>
    <name evidence="10" type="ORF">F8M41_004325</name>
</gene>
<evidence type="ECO:0000313" key="11">
    <source>
        <dbReference type="Proteomes" id="UP000439903"/>
    </source>
</evidence>
<feature type="domain" description="BZIP" evidence="9">
    <location>
        <begin position="247"/>
        <end position="310"/>
    </location>
</feature>
<dbReference type="SUPFAM" id="SSF57959">
    <property type="entry name" value="Leucine zipper domain"/>
    <property type="match status" value="1"/>
</dbReference>
<evidence type="ECO:0000256" key="1">
    <source>
        <dbReference type="ARBA" id="ARBA00004123"/>
    </source>
</evidence>
<evidence type="ECO:0000256" key="5">
    <source>
        <dbReference type="ARBA" id="ARBA00023163"/>
    </source>
</evidence>
<dbReference type="InterPro" id="IPR046347">
    <property type="entry name" value="bZIP_sf"/>
</dbReference>
<dbReference type="InterPro" id="IPR044280">
    <property type="entry name" value="Hac1/HY5"/>
</dbReference>
<protein>
    <submittedName>
        <fullName evidence="10">Bzip transcription factor haca</fullName>
    </submittedName>
</protein>
<evidence type="ECO:0000256" key="6">
    <source>
        <dbReference type="ARBA" id="ARBA00023230"/>
    </source>
</evidence>
<dbReference type="Gene3D" id="1.20.5.170">
    <property type="match status" value="1"/>
</dbReference>
<dbReference type="GO" id="GO:0006986">
    <property type="term" value="P:response to unfolded protein"/>
    <property type="evidence" value="ECO:0007669"/>
    <property type="project" value="UniProtKB-KW"/>
</dbReference>
<dbReference type="CDD" id="cd14686">
    <property type="entry name" value="bZIP"/>
    <property type="match status" value="1"/>
</dbReference>
<dbReference type="GO" id="GO:0003677">
    <property type="term" value="F:DNA binding"/>
    <property type="evidence" value="ECO:0007669"/>
    <property type="project" value="UniProtKB-KW"/>
</dbReference>
<dbReference type="EMBL" id="WTPW01001392">
    <property type="protein sequence ID" value="KAF0437826.1"/>
    <property type="molecule type" value="Genomic_DNA"/>
</dbReference>
<proteinExistence type="inferred from homology"/>
<evidence type="ECO:0000259" key="9">
    <source>
        <dbReference type="PROSITE" id="PS50217"/>
    </source>
</evidence>
<dbReference type="OrthoDB" id="674948at2759"/>
<evidence type="ECO:0000313" key="10">
    <source>
        <dbReference type="EMBL" id="KAF0437826.1"/>
    </source>
</evidence>
<evidence type="ECO:0000256" key="7">
    <source>
        <dbReference type="ARBA" id="ARBA00023242"/>
    </source>
</evidence>
<dbReference type="PROSITE" id="PS50217">
    <property type="entry name" value="BZIP"/>
    <property type="match status" value="1"/>
</dbReference>
<dbReference type="PANTHER" id="PTHR46714">
    <property type="entry name" value="TRANSCRIPTIONAL ACTIVATOR HAC1"/>
    <property type="match status" value="1"/>
</dbReference>
<dbReference type="PANTHER" id="PTHR46714:SF6">
    <property type="entry name" value="TRANSCRIPTIONAL ACTIVATOR HAC1"/>
    <property type="match status" value="1"/>
</dbReference>
<evidence type="ECO:0000256" key="2">
    <source>
        <dbReference type="ARBA" id="ARBA00007163"/>
    </source>
</evidence>
<comment type="similarity">
    <text evidence="2">Belongs to the bZIP family.</text>
</comment>
<keyword evidence="3" id="KW-0805">Transcription regulation</keyword>
<feature type="compositionally biased region" description="Basic and acidic residues" evidence="8">
    <location>
        <begin position="240"/>
        <end position="255"/>
    </location>
</feature>
<dbReference type="AlphaFoldDB" id="A0A8H3XAK3"/>
<comment type="subcellular location">
    <subcellularLocation>
        <location evidence="1">Nucleus</location>
    </subcellularLocation>
</comment>
<comment type="caution">
    <text evidence="10">The sequence shown here is derived from an EMBL/GenBank/DDBJ whole genome shotgun (WGS) entry which is preliminary data.</text>
</comment>
<dbReference type="InterPro" id="IPR004827">
    <property type="entry name" value="bZIP"/>
</dbReference>
<keyword evidence="7" id="KW-0539">Nucleus</keyword>
<reference evidence="10 11" key="1">
    <citation type="journal article" date="2019" name="Environ. Microbiol.">
        <title>At the nexus of three kingdoms: the genome of the mycorrhizal fungus Gigaspora margarita provides insights into plant, endobacterial and fungal interactions.</title>
        <authorList>
            <person name="Venice F."/>
            <person name="Ghignone S."/>
            <person name="Salvioli di Fossalunga A."/>
            <person name="Amselem J."/>
            <person name="Novero M."/>
            <person name="Xianan X."/>
            <person name="Sedzielewska Toro K."/>
            <person name="Morin E."/>
            <person name="Lipzen A."/>
            <person name="Grigoriev I.V."/>
            <person name="Henrissat B."/>
            <person name="Martin F.M."/>
            <person name="Bonfante P."/>
        </authorList>
    </citation>
    <scope>NUCLEOTIDE SEQUENCE [LARGE SCALE GENOMIC DNA]</scope>
    <source>
        <strain evidence="10 11">BEG34</strain>
    </source>
</reference>
<dbReference type="GO" id="GO:0000981">
    <property type="term" value="F:DNA-binding transcription factor activity, RNA polymerase II-specific"/>
    <property type="evidence" value="ECO:0007669"/>
    <property type="project" value="InterPro"/>
</dbReference>
<dbReference type="Pfam" id="PF00170">
    <property type="entry name" value="bZIP_1"/>
    <property type="match status" value="1"/>
</dbReference>
<organism evidence="10 11">
    <name type="scientific">Gigaspora margarita</name>
    <dbReference type="NCBI Taxonomy" id="4874"/>
    <lineage>
        <taxon>Eukaryota</taxon>
        <taxon>Fungi</taxon>
        <taxon>Fungi incertae sedis</taxon>
        <taxon>Mucoromycota</taxon>
        <taxon>Glomeromycotina</taxon>
        <taxon>Glomeromycetes</taxon>
        <taxon>Diversisporales</taxon>
        <taxon>Gigasporaceae</taxon>
        <taxon>Gigaspora</taxon>
    </lineage>
</organism>
<accession>A0A8H3XAK3</accession>
<keyword evidence="5" id="KW-0804">Transcription</keyword>
<evidence type="ECO:0000256" key="8">
    <source>
        <dbReference type="SAM" id="MobiDB-lite"/>
    </source>
</evidence>
<keyword evidence="6" id="KW-0834">Unfolded protein response</keyword>
<evidence type="ECO:0000256" key="3">
    <source>
        <dbReference type="ARBA" id="ARBA00023015"/>
    </source>
</evidence>
<keyword evidence="11" id="KW-1185">Reference proteome</keyword>
<dbReference type="Proteomes" id="UP000439903">
    <property type="component" value="Unassembled WGS sequence"/>
</dbReference>
<name>A0A8H3XAK3_GIGMA</name>
<feature type="region of interest" description="Disordered" evidence="8">
    <location>
        <begin position="202"/>
        <end position="279"/>
    </location>
</feature>
<sequence length="493" mass="55827">MIIFHISLVFSYCFDYQKICQLNFNTLQFQKRFPKLFPNLSIIIKYFHSFKIKATSFRPTQVTMSSTAPSTSSSNDYKCSANHVPNTWSEDMVTSDLRTETSISQLLENSPLLYTPTLSSTVTSPDLRDTLEADDDENRIPPTSIFTLQDLINIEELRKLAASSDCMFSRTTNNSTTLPNLAPSITPVKPIAPALFSPISAISSSPSSEVDPSEQRHSSTNNNVTTDEKKKSAGGRKRKAESLEEKEQRQRERILRNRHAAQMSRDKKRRQMADLESQNSILKEENAHLSKRLKVVEEENANLSAKLDSISAQLAEIQSHLAVSEMNKVLLDGVRGSAVSAASEKETLDFSNIKDIPINNNGSPDEILPSFINDHSFPRESTSEKSQQRPVKMRNLYGMSSITTPPSFLTWMCPPQMLKQLLLTFSIVFWTTTGHRKNFLLFSNNQMVFVDDIVISELLRRFDEKRWSKSVKAVRGCSSGLKRAPRDWRKYPP</sequence>
<dbReference type="GO" id="GO:0045944">
    <property type="term" value="P:positive regulation of transcription by RNA polymerase II"/>
    <property type="evidence" value="ECO:0007669"/>
    <property type="project" value="InterPro"/>
</dbReference>